<evidence type="ECO:0000313" key="3">
    <source>
        <dbReference type="EMBL" id="SFN34608.1"/>
    </source>
</evidence>
<reference evidence="4" key="1">
    <citation type="submission" date="2016-10" db="EMBL/GenBank/DDBJ databases">
        <authorList>
            <person name="Varghese N."/>
            <person name="Submissions S."/>
        </authorList>
    </citation>
    <scope>NUCLEOTIDE SEQUENCE [LARGE SCALE GENOMIC DNA]</scope>
    <source>
        <strain evidence="4">DSM 6150</strain>
    </source>
</reference>
<dbReference type="STRING" id="83765.SAMN05660284_01273"/>
<organism evidence="3 4">
    <name type="scientific">Formivibrio citricus</name>
    <dbReference type="NCBI Taxonomy" id="83765"/>
    <lineage>
        <taxon>Bacteria</taxon>
        <taxon>Pseudomonadati</taxon>
        <taxon>Pseudomonadota</taxon>
        <taxon>Betaproteobacteria</taxon>
        <taxon>Neisseriales</taxon>
        <taxon>Chitinibacteraceae</taxon>
        <taxon>Formivibrio</taxon>
    </lineage>
</organism>
<protein>
    <submittedName>
        <fullName evidence="3">ABC-type amino acid transport substrate-binding protein</fullName>
    </submittedName>
</protein>
<name>A0A1I4Y957_9NEIS</name>
<keyword evidence="4" id="KW-1185">Reference proteome</keyword>
<evidence type="ECO:0000256" key="1">
    <source>
        <dbReference type="ARBA" id="ARBA00022729"/>
    </source>
</evidence>
<dbReference type="PANTHER" id="PTHR35936">
    <property type="entry name" value="MEMBRANE-BOUND LYTIC MUREIN TRANSGLYCOSYLASE F"/>
    <property type="match status" value="1"/>
</dbReference>
<evidence type="ECO:0000259" key="2">
    <source>
        <dbReference type="Pfam" id="PF00497"/>
    </source>
</evidence>
<dbReference type="PANTHER" id="PTHR35936:SF35">
    <property type="entry name" value="L-CYSTINE-BINDING PROTEIN TCYJ"/>
    <property type="match status" value="1"/>
</dbReference>
<dbReference type="RefSeq" id="WP_091192933.1">
    <property type="nucleotide sequence ID" value="NZ_FOVE01000007.1"/>
</dbReference>
<keyword evidence="1" id="KW-0732">Signal</keyword>
<accession>A0A1I4Y957</accession>
<sequence length="266" mass="29339">MIGSVCIVVRKCLAGVLLVLGMLSVPGGAALAEPLVEIKTISQEGFSAKFNPENEQRPGIMIEVFRAIERIDPGVKFVGYEAKGATARVEEELQTGEIDVFFGLAKTPLRATRYLYVEPPLYITRSILAARADDPVQIMGWDDVRALGEKGIVLVVRGTSHAQYLWTQGGLLIDDQAVTTPSNLRKLLAGRGRFFFGSDVNVAEEIETLKVATQVRILPVRFWETGIYAVFSKKASPAMVKRVGDAIRKLDRSGELKKIRARYLMD</sequence>
<dbReference type="EMBL" id="FOVE01000007">
    <property type="protein sequence ID" value="SFN34608.1"/>
    <property type="molecule type" value="Genomic_DNA"/>
</dbReference>
<dbReference type="Proteomes" id="UP000242869">
    <property type="component" value="Unassembled WGS sequence"/>
</dbReference>
<dbReference type="Gene3D" id="3.40.190.10">
    <property type="entry name" value="Periplasmic binding protein-like II"/>
    <property type="match status" value="2"/>
</dbReference>
<proteinExistence type="predicted"/>
<dbReference type="OrthoDB" id="9133137at2"/>
<dbReference type="AlphaFoldDB" id="A0A1I4Y957"/>
<evidence type="ECO:0000313" key="4">
    <source>
        <dbReference type="Proteomes" id="UP000242869"/>
    </source>
</evidence>
<gene>
    <name evidence="3" type="ORF">SAMN05660284_01273</name>
</gene>
<dbReference type="SUPFAM" id="SSF53850">
    <property type="entry name" value="Periplasmic binding protein-like II"/>
    <property type="match status" value="1"/>
</dbReference>
<dbReference type="InterPro" id="IPR001638">
    <property type="entry name" value="Solute-binding_3/MltF_N"/>
</dbReference>
<feature type="domain" description="Solute-binding protein family 3/N-terminal" evidence="2">
    <location>
        <begin position="50"/>
        <end position="264"/>
    </location>
</feature>
<dbReference type="Pfam" id="PF00497">
    <property type="entry name" value="SBP_bac_3"/>
    <property type="match status" value="1"/>
</dbReference>